<evidence type="ECO:0000313" key="4">
    <source>
        <dbReference type="Proteomes" id="UP000566711"/>
    </source>
</evidence>
<dbReference type="Proteomes" id="UP000566711">
    <property type="component" value="Unassembled WGS sequence"/>
</dbReference>
<feature type="signal peptide" evidence="1">
    <location>
        <begin position="1"/>
        <end position="22"/>
    </location>
</feature>
<sequence>MERRTFILATGGLLGASGAGHAAPLAALATPGLATATALRAATFARLVNQSFNVYASQRGVAMQLVAVKQQPSGAGHEQFRLSFHGAGATLPSGTYTVEHAAIGQVPMYLEATGSDAQGASYRADFNLLV</sequence>
<organism evidence="3 4">
    <name type="scientific">Rugamonas fusca</name>
    <dbReference type="NCBI Taxonomy" id="2758568"/>
    <lineage>
        <taxon>Bacteria</taxon>
        <taxon>Pseudomonadati</taxon>
        <taxon>Pseudomonadota</taxon>
        <taxon>Betaproteobacteria</taxon>
        <taxon>Burkholderiales</taxon>
        <taxon>Oxalobacteraceae</taxon>
        <taxon>Telluria group</taxon>
        <taxon>Rugamonas</taxon>
    </lineage>
</organism>
<comment type="caution">
    <text evidence="3">The sequence shown here is derived from an EMBL/GenBank/DDBJ whole genome shotgun (WGS) entry which is preliminary data.</text>
</comment>
<dbReference type="Pfam" id="PF21880">
    <property type="entry name" value="DUF6916"/>
    <property type="match status" value="1"/>
</dbReference>
<feature type="chain" id="PRO_5030675682" description="DUF6916 domain-containing protein" evidence="1">
    <location>
        <begin position="23"/>
        <end position="130"/>
    </location>
</feature>
<evidence type="ECO:0000256" key="1">
    <source>
        <dbReference type="SAM" id="SignalP"/>
    </source>
</evidence>
<dbReference type="PROSITE" id="PS51318">
    <property type="entry name" value="TAT"/>
    <property type="match status" value="1"/>
</dbReference>
<proteinExistence type="predicted"/>
<protein>
    <recommendedName>
        <fullName evidence="2">DUF6916 domain-containing protein</fullName>
    </recommendedName>
</protein>
<keyword evidence="4" id="KW-1185">Reference proteome</keyword>
<evidence type="ECO:0000259" key="2">
    <source>
        <dbReference type="Pfam" id="PF21880"/>
    </source>
</evidence>
<accession>A0A7W2EHD8</accession>
<dbReference type="AlphaFoldDB" id="A0A7W2EHD8"/>
<name>A0A7W2EHD8_9BURK</name>
<keyword evidence="1" id="KW-0732">Signal</keyword>
<feature type="domain" description="DUF6916" evidence="2">
    <location>
        <begin position="39"/>
        <end position="126"/>
    </location>
</feature>
<gene>
    <name evidence="3" type="ORF">H3H36_11330</name>
</gene>
<reference evidence="3 4" key="1">
    <citation type="submission" date="2020-07" db="EMBL/GenBank/DDBJ databases">
        <title>Novel species isolated from subtropical streams in China.</title>
        <authorList>
            <person name="Lu H."/>
        </authorList>
    </citation>
    <scope>NUCLEOTIDE SEQUENCE [LARGE SCALE GENOMIC DNA]</scope>
    <source>
        <strain evidence="3 4">FT3S</strain>
    </source>
</reference>
<dbReference type="RefSeq" id="WP_182217467.1">
    <property type="nucleotide sequence ID" value="NZ_JACEZS010000008.1"/>
</dbReference>
<evidence type="ECO:0000313" key="3">
    <source>
        <dbReference type="EMBL" id="MBA5605951.1"/>
    </source>
</evidence>
<dbReference type="InterPro" id="IPR006311">
    <property type="entry name" value="TAT_signal"/>
</dbReference>
<dbReference type="InterPro" id="IPR054209">
    <property type="entry name" value="DUF6916"/>
</dbReference>
<dbReference type="EMBL" id="JACEZS010000008">
    <property type="protein sequence ID" value="MBA5605951.1"/>
    <property type="molecule type" value="Genomic_DNA"/>
</dbReference>